<sequence length="339" mass="34979">MSTPPVDPWSTQPEPGSFPPPHQPGDWPPGMHPGAQPPPTQAWPQVPQQGGHHEPTQVYGGYPPAPQPTSPYPAYQPGQAGVQPPVSPAGYPGAQPAGYPAVPPDGFAGAPAYGLPPAPPPQKSRMGLILSLGLVGLLVLCFGGGGLAYVALSGDDKKPTPTPSLGTTTSSEPEPSPSESEEEIEPTPEIRLVTPRTLAGRAKNTEPQLRRIADEMVRDMKSDVTNETGAVGAFYGSAARRNMVMISGVSGPVLFPEKELDDAVKSLSSSLSVKKVASISPGPLGGVAKCGDGKSSGIALGVCVWADEGSVGLIVMFFSSAAKAKAEFATIRGQVEKRS</sequence>
<evidence type="ECO:0000256" key="2">
    <source>
        <dbReference type="SAM" id="Phobius"/>
    </source>
</evidence>
<feature type="compositionally biased region" description="Low complexity" evidence="1">
    <location>
        <begin position="163"/>
        <end position="173"/>
    </location>
</feature>
<reference evidence="4" key="1">
    <citation type="submission" date="2016-06" db="EMBL/GenBank/DDBJ databases">
        <authorList>
            <person name="Varghese N."/>
        </authorList>
    </citation>
    <scope>NUCLEOTIDE SEQUENCE [LARGE SCALE GENOMIC DNA]</scope>
    <source>
        <strain evidence="4">DSM 43171</strain>
    </source>
</reference>
<evidence type="ECO:0000313" key="4">
    <source>
        <dbReference type="Proteomes" id="UP000199408"/>
    </source>
</evidence>
<dbReference type="STRING" id="47864.GA0070560_10777"/>
<keyword evidence="2" id="KW-0812">Transmembrane</keyword>
<evidence type="ECO:0000313" key="3">
    <source>
        <dbReference type="EMBL" id="SCG51846.1"/>
    </source>
</evidence>
<feature type="compositionally biased region" description="Pro residues" evidence="1">
    <location>
        <begin position="16"/>
        <end position="41"/>
    </location>
</feature>
<feature type="region of interest" description="Disordered" evidence="1">
    <location>
        <begin position="153"/>
        <end position="207"/>
    </location>
</feature>
<evidence type="ECO:0008006" key="5">
    <source>
        <dbReference type="Google" id="ProtNLM"/>
    </source>
</evidence>
<keyword evidence="2" id="KW-0472">Membrane</keyword>
<organism evidence="3 4">
    <name type="scientific">Micromonospora halophytica</name>
    <dbReference type="NCBI Taxonomy" id="47864"/>
    <lineage>
        <taxon>Bacteria</taxon>
        <taxon>Bacillati</taxon>
        <taxon>Actinomycetota</taxon>
        <taxon>Actinomycetes</taxon>
        <taxon>Micromonosporales</taxon>
        <taxon>Micromonosporaceae</taxon>
        <taxon>Micromonospora</taxon>
    </lineage>
</organism>
<dbReference type="EMBL" id="FMDN01000007">
    <property type="protein sequence ID" value="SCG51846.1"/>
    <property type="molecule type" value="Genomic_DNA"/>
</dbReference>
<evidence type="ECO:0000256" key="1">
    <source>
        <dbReference type="SAM" id="MobiDB-lite"/>
    </source>
</evidence>
<dbReference type="OrthoDB" id="3868477at2"/>
<feature type="region of interest" description="Disordered" evidence="1">
    <location>
        <begin position="1"/>
        <end position="103"/>
    </location>
</feature>
<protein>
    <recommendedName>
        <fullName evidence="5">Flagellar basal body-associated protein FliL</fullName>
    </recommendedName>
</protein>
<accession>A0A1C5I0Y3</accession>
<keyword evidence="2" id="KW-1133">Transmembrane helix</keyword>
<dbReference type="Proteomes" id="UP000199408">
    <property type="component" value="Unassembled WGS sequence"/>
</dbReference>
<feature type="transmembrane region" description="Helical" evidence="2">
    <location>
        <begin position="128"/>
        <end position="152"/>
    </location>
</feature>
<dbReference type="AlphaFoldDB" id="A0A1C5I0Y3"/>
<gene>
    <name evidence="3" type="ORF">GA0070560_10777</name>
</gene>
<keyword evidence="4" id="KW-1185">Reference proteome</keyword>
<name>A0A1C5I0Y3_9ACTN</name>
<dbReference type="PRINTS" id="PR01217">
    <property type="entry name" value="PRICHEXTENSN"/>
</dbReference>
<feature type="compositionally biased region" description="Polar residues" evidence="1">
    <location>
        <begin position="1"/>
        <end position="14"/>
    </location>
</feature>
<dbReference type="RefSeq" id="WP_091295290.1">
    <property type="nucleotide sequence ID" value="NZ_FMDN01000007.1"/>
</dbReference>
<proteinExistence type="predicted"/>